<evidence type="ECO:0000313" key="3">
    <source>
        <dbReference type="Proteomes" id="UP000324974"/>
    </source>
</evidence>
<reference evidence="3" key="1">
    <citation type="submission" date="2019-08" db="EMBL/GenBank/DDBJ databases">
        <title>Limnoglobus roseus gen. nov., sp. nov., a novel freshwater planctomycete with a giant genome from the family Gemmataceae.</title>
        <authorList>
            <person name="Kulichevskaya I.S."/>
            <person name="Naumoff D.G."/>
            <person name="Miroshnikov K."/>
            <person name="Ivanova A."/>
            <person name="Philippov D.A."/>
            <person name="Hakobyan A."/>
            <person name="Rijpstra I.C."/>
            <person name="Sinninghe Damste J.S."/>
            <person name="Liesack W."/>
            <person name="Dedysh S.N."/>
        </authorList>
    </citation>
    <scope>NUCLEOTIDE SEQUENCE [LARGE SCALE GENOMIC DNA]</scope>
    <source>
        <strain evidence="3">PX52</strain>
    </source>
</reference>
<dbReference type="RefSeq" id="WP_149111644.1">
    <property type="nucleotide sequence ID" value="NZ_CP042425.1"/>
</dbReference>
<dbReference type="KEGG" id="lrs:PX52LOC_03959"/>
<organism evidence="2 3">
    <name type="scientific">Limnoglobus roseus</name>
    <dbReference type="NCBI Taxonomy" id="2598579"/>
    <lineage>
        <taxon>Bacteria</taxon>
        <taxon>Pseudomonadati</taxon>
        <taxon>Planctomycetota</taxon>
        <taxon>Planctomycetia</taxon>
        <taxon>Gemmatales</taxon>
        <taxon>Gemmataceae</taxon>
        <taxon>Limnoglobus</taxon>
    </lineage>
</organism>
<accession>A0A5C1AFI6</accession>
<dbReference type="Proteomes" id="UP000324974">
    <property type="component" value="Chromosome"/>
</dbReference>
<feature type="region of interest" description="Disordered" evidence="1">
    <location>
        <begin position="106"/>
        <end position="126"/>
    </location>
</feature>
<keyword evidence="3" id="KW-1185">Reference proteome</keyword>
<name>A0A5C1AFI6_9BACT</name>
<proteinExistence type="predicted"/>
<dbReference type="AlphaFoldDB" id="A0A5C1AFI6"/>
<dbReference type="EMBL" id="CP042425">
    <property type="protein sequence ID" value="QEL16983.1"/>
    <property type="molecule type" value="Genomic_DNA"/>
</dbReference>
<sequence>MIQPPTSPTVPDDLDRTLSDFFKGQLPSTWPACRATAPVEAAANVPAKSAGDVPWTSRTALAASVALVLGLGFFVSSGATNSGRPTGANGSLLSGATANGAGLLKAAGPAEKADDPMKNIPTMPIP</sequence>
<protein>
    <submittedName>
        <fullName evidence="2">Uncharacterized protein</fullName>
    </submittedName>
</protein>
<evidence type="ECO:0000256" key="1">
    <source>
        <dbReference type="SAM" id="MobiDB-lite"/>
    </source>
</evidence>
<gene>
    <name evidence="2" type="ORF">PX52LOC_03959</name>
</gene>
<evidence type="ECO:0000313" key="2">
    <source>
        <dbReference type="EMBL" id="QEL16983.1"/>
    </source>
</evidence>